<accession>B6AGJ5</accession>
<dbReference type="EMBL" id="DS989732">
    <property type="protein sequence ID" value="EEA07336.1"/>
    <property type="molecule type" value="Genomic_DNA"/>
</dbReference>
<organism evidence="1 2">
    <name type="scientific">Cryptosporidium muris (strain RN66)</name>
    <dbReference type="NCBI Taxonomy" id="441375"/>
    <lineage>
        <taxon>Eukaryota</taxon>
        <taxon>Sar</taxon>
        <taxon>Alveolata</taxon>
        <taxon>Apicomplexa</taxon>
        <taxon>Conoidasida</taxon>
        <taxon>Coccidia</taxon>
        <taxon>Eucoccidiorida</taxon>
        <taxon>Eimeriorina</taxon>
        <taxon>Cryptosporidiidae</taxon>
        <taxon>Cryptosporidium</taxon>
    </lineage>
</organism>
<dbReference type="RefSeq" id="XP_002141685.1">
    <property type="nucleotide sequence ID" value="XM_002141649.1"/>
</dbReference>
<protein>
    <submittedName>
        <fullName evidence="1">Uncharacterized protein</fullName>
    </submittedName>
</protein>
<gene>
    <name evidence="1" type="ORF">CMU_002070</name>
</gene>
<dbReference type="AlphaFoldDB" id="B6AGJ5"/>
<dbReference type="eggNOG" id="ENOG502SFNQ">
    <property type="taxonomic scope" value="Eukaryota"/>
</dbReference>
<evidence type="ECO:0000313" key="2">
    <source>
        <dbReference type="Proteomes" id="UP000001460"/>
    </source>
</evidence>
<keyword evidence="2" id="KW-1185">Reference proteome</keyword>
<dbReference type="VEuPathDB" id="CryptoDB:CMU_002070"/>
<dbReference type="Proteomes" id="UP000001460">
    <property type="component" value="Unassembled WGS sequence"/>
</dbReference>
<name>B6AGJ5_CRYMR</name>
<proteinExistence type="predicted"/>
<reference evidence="1" key="1">
    <citation type="submission" date="2008-06" db="EMBL/GenBank/DDBJ databases">
        <authorList>
            <person name="Lorenzi H."/>
            <person name="Inman J."/>
            <person name="Miller J."/>
            <person name="Schobel S."/>
            <person name="Amedeo P."/>
            <person name="Caler E.V."/>
            <person name="da Silva J."/>
        </authorList>
    </citation>
    <scope>NUCLEOTIDE SEQUENCE [LARGE SCALE GENOMIC DNA]</scope>
    <source>
        <strain evidence="1">RN66</strain>
    </source>
</reference>
<sequence>MKRLTNDIIDDNNSNSGLKIQKLEDGNRNNETLSIRDACDIALLWTSAKVSIGEKLFVRWIISIESNKSNGNEDDVDEEDVFWWPCKVCFNDNVERDSKGRRIWYLEYDEIKGFKSDKCKVIFENNERVKHIDYENISLRFLRESDNQELRKKIDIEEDEEFRDSKIEDIEISLEEILKAEDQYVDSNGDNSNESNNLMNLFNVLPHEKKISLALGYRQFADKFLEFLHKKIGKNSNNTTIITSLDIQEFIRNLGLEDHLNNKDKFK</sequence>
<evidence type="ECO:0000313" key="1">
    <source>
        <dbReference type="EMBL" id="EEA07336.1"/>
    </source>
</evidence>
<dbReference type="GeneID" id="6996713"/>
<dbReference type="OrthoDB" id="343094at2759"/>